<dbReference type="CDD" id="cd13144">
    <property type="entry name" value="MATE_like_4"/>
    <property type="match status" value="1"/>
</dbReference>
<dbReference type="InterPro" id="IPR048279">
    <property type="entry name" value="MdtK-like"/>
</dbReference>
<dbReference type="GeneID" id="98659633"/>
<dbReference type="Proteomes" id="UP001298753">
    <property type="component" value="Unassembled WGS sequence"/>
</dbReference>
<dbReference type="GO" id="GO:0015297">
    <property type="term" value="F:antiporter activity"/>
    <property type="evidence" value="ECO:0007669"/>
    <property type="project" value="InterPro"/>
</dbReference>
<sequence length="462" mass="49979">MEQQNKMGTAPMGPLIFSMALPAMISMIINALYNIVDSIFVAKYSQDALAAVSLVYPLQMLVVAIGVGTGVGVNSLIARRLGEKRQKHADSAAEHGVALAVVGGIAFFILGWGFSGVFVGAFGASEAVSTFAVQYSHLAVGMSIFVMISMMCEKIQQSGGNMIIPMCQGLTGAIINIILDPLMIFGIGPFPEMGIRGAALATVIGQIFGMLLGLWGVFRRQKVLNVNMREFKWRGQTIKDIYRVGLPGIVMQSVVSVMTAGMNGILIAFSQTAVNVLGVYFKLQTFVFMPVFGLNQGALPVMGYNYGARNRKRLMGAYKITLTAAVVIMGLGLVLFQLLPEQMLMLFVDKSDAAAAQEMIEVGVPALKTISLSFLGAAFGIINSTLFQATARGMNSLIVSVCRQLVVILPAAWILGQQFGLNAVWYSFPIAEIAAFFISYILLWREYRTELRFLGIEREAKA</sequence>
<keyword evidence="2" id="KW-0813">Transport</keyword>
<feature type="transmembrane region" description="Helical" evidence="7">
    <location>
        <begin position="97"/>
        <end position="122"/>
    </location>
</feature>
<keyword evidence="5 7" id="KW-1133">Transmembrane helix</keyword>
<proteinExistence type="predicted"/>
<reference evidence="8 9" key="1">
    <citation type="submission" date="2021-10" db="EMBL/GenBank/DDBJ databases">
        <title>Anaerobic single-cell dispensing facilitates the cultivation of human gut bacteria.</title>
        <authorList>
            <person name="Afrizal A."/>
        </authorList>
    </citation>
    <scope>NUCLEOTIDE SEQUENCE [LARGE SCALE GENOMIC DNA]</scope>
    <source>
        <strain evidence="8 9">CLA-AA-H270</strain>
    </source>
</reference>
<evidence type="ECO:0000313" key="9">
    <source>
        <dbReference type="Proteomes" id="UP001298753"/>
    </source>
</evidence>
<feature type="transmembrane region" description="Helical" evidence="7">
    <location>
        <begin position="163"/>
        <end position="187"/>
    </location>
</feature>
<dbReference type="Pfam" id="PF01554">
    <property type="entry name" value="MatE"/>
    <property type="match status" value="2"/>
</dbReference>
<evidence type="ECO:0000256" key="5">
    <source>
        <dbReference type="ARBA" id="ARBA00022989"/>
    </source>
</evidence>
<evidence type="ECO:0000256" key="2">
    <source>
        <dbReference type="ARBA" id="ARBA00022448"/>
    </source>
</evidence>
<dbReference type="RefSeq" id="WP_227600604.1">
    <property type="nucleotide sequence ID" value="NZ_JAJEPX010000015.1"/>
</dbReference>
<feature type="transmembrane region" description="Helical" evidence="7">
    <location>
        <begin position="244"/>
        <end position="269"/>
    </location>
</feature>
<accession>A0AAW4VVB6</accession>
<feature type="transmembrane region" description="Helical" evidence="7">
    <location>
        <begin position="394"/>
        <end position="417"/>
    </location>
</feature>
<dbReference type="PANTHER" id="PTHR43549:SF2">
    <property type="entry name" value="MULTIDRUG RESISTANCE PROTEIN NORM-RELATED"/>
    <property type="match status" value="1"/>
</dbReference>
<dbReference type="PIRSF" id="PIRSF006603">
    <property type="entry name" value="DinF"/>
    <property type="match status" value="1"/>
</dbReference>
<feature type="transmembrane region" description="Helical" evidence="7">
    <location>
        <begin position="56"/>
        <end position="77"/>
    </location>
</feature>
<dbReference type="InterPro" id="IPR052031">
    <property type="entry name" value="Membrane_Transporter-Flippase"/>
</dbReference>
<evidence type="ECO:0000256" key="3">
    <source>
        <dbReference type="ARBA" id="ARBA00022475"/>
    </source>
</evidence>
<feature type="transmembrane region" description="Helical" evidence="7">
    <location>
        <begin position="359"/>
        <end position="382"/>
    </location>
</feature>
<dbReference type="GO" id="GO:0042910">
    <property type="term" value="F:xenobiotic transmembrane transporter activity"/>
    <property type="evidence" value="ECO:0007669"/>
    <property type="project" value="InterPro"/>
</dbReference>
<feature type="transmembrane region" description="Helical" evidence="7">
    <location>
        <begin position="316"/>
        <end position="339"/>
    </location>
</feature>
<comment type="subcellular location">
    <subcellularLocation>
        <location evidence="1">Cell membrane</location>
        <topology evidence="1">Multi-pass membrane protein</topology>
    </subcellularLocation>
</comment>
<evidence type="ECO:0000256" key="1">
    <source>
        <dbReference type="ARBA" id="ARBA00004651"/>
    </source>
</evidence>
<feature type="transmembrane region" description="Helical" evidence="7">
    <location>
        <begin position="193"/>
        <end position="218"/>
    </location>
</feature>
<feature type="transmembrane region" description="Helical" evidence="7">
    <location>
        <begin position="134"/>
        <end position="151"/>
    </location>
</feature>
<evidence type="ECO:0000256" key="6">
    <source>
        <dbReference type="ARBA" id="ARBA00023136"/>
    </source>
</evidence>
<evidence type="ECO:0000256" key="4">
    <source>
        <dbReference type="ARBA" id="ARBA00022692"/>
    </source>
</evidence>
<keyword evidence="6 7" id="KW-0472">Membrane</keyword>
<dbReference type="NCBIfam" id="TIGR00797">
    <property type="entry name" value="matE"/>
    <property type="match status" value="1"/>
</dbReference>
<dbReference type="EMBL" id="JAJEPX010000015">
    <property type="protein sequence ID" value="MCC2176780.1"/>
    <property type="molecule type" value="Genomic_DNA"/>
</dbReference>
<keyword evidence="4 7" id="KW-0812">Transmembrane</keyword>
<feature type="transmembrane region" description="Helical" evidence="7">
    <location>
        <begin position="423"/>
        <end position="443"/>
    </location>
</feature>
<gene>
    <name evidence="8" type="ORF">LKD22_06525</name>
</gene>
<dbReference type="InterPro" id="IPR002528">
    <property type="entry name" value="MATE_fam"/>
</dbReference>
<dbReference type="GO" id="GO:0005886">
    <property type="term" value="C:plasma membrane"/>
    <property type="evidence" value="ECO:0007669"/>
    <property type="project" value="UniProtKB-SubCell"/>
</dbReference>
<keyword evidence="3" id="KW-1003">Cell membrane</keyword>
<comment type="caution">
    <text evidence="8">The sequence shown here is derived from an EMBL/GenBank/DDBJ whole genome shotgun (WGS) entry which is preliminary data.</text>
</comment>
<evidence type="ECO:0000256" key="7">
    <source>
        <dbReference type="SAM" id="Phobius"/>
    </source>
</evidence>
<evidence type="ECO:0000313" key="8">
    <source>
        <dbReference type="EMBL" id="MCC2176780.1"/>
    </source>
</evidence>
<dbReference type="PANTHER" id="PTHR43549">
    <property type="entry name" value="MULTIDRUG RESISTANCE PROTEIN YPNP-RELATED"/>
    <property type="match status" value="1"/>
</dbReference>
<organism evidence="8 9">
    <name type="scientific">Agathobaculum butyriciproducens</name>
    <dbReference type="NCBI Taxonomy" id="1628085"/>
    <lineage>
        <taxon>Bacteria</taxon>
        <taxon>Bacillati</taxon>
        <taxon>Bacillota</taxon>
        <taxon>Clostridia</taxon>
        <taxon>Eubacteriales</taxon>
        <taxon>Butyricicoccaceae</taxon>
        <taxon>Agathobaculum</taxon>
    </lineage>
</organism>
<keyword evidence="9" id="KW-1185">Reference proteome</keyword>
<name>A0AAW4VVB6_9FIRM</name>
<dbReference type="AlphaFoldDB" id="A0AAW4VVB6"/>
<feature type="transmembrane region" description="Helical" evidence="7">
    <location>
        <begin position="281"/>
        <end position="304"/>
    </location>
</feature>
<protein>
    <submittedName>
        <fullName evidence="8">MATE family efflux transporter</fullName>
    </submittedName>
</protein>
<feature type="transmembrane region" description="Helical" evidence="7">
    <location>
        <begin position="12"/>
        <end position="36"/>
    </location>
</feature>